<accession>A0A0A2KS42</accession>
<dbReference type="PhylomeDB" id="A0A0A2KS42"/>
<dbReference type="HOGENOM" id="CLU_2740841_0_0_1"/>
<keyword evidence="2" id="KW-1185">Reference proteome</keyword>
<dbReference type="Proteomes" id="UP000030104">
    <property type="component" value="Unassembled WGS sequence"/>
</dbReference>
<sequence length="71" mass="7993">MDRIDIHTPCVLPSYREYCLQSDLAGRGHPDGIPAIPMSPSKPKHHTISNPYAKQTVIQEWSAEAHIKLMN</sequence>
<evidence type="ECO:0000313" key="2">
    <source>
        <dbReference type="Proteomes" id="UP000030104"/>
    </source>
</evidence>
<comment type="caution">
    <text evidence="1">The sequence shown here is derived from an EMBL/GenBank/DDBJ whole genome shotgun (WGS) entry which is preliminary data.</text>
</comment>
<dbReference type="OrthoDB" id="2832284at2759"/>
<gene>
    <name evidence="1" type="ORF">PITC_020660</name>
</gene>
<dbReference type="STRING" id="40296.A0A0A2KS42"/>
<dbReference type="AlphaFoldDB" id="A0A0A2KS42"/>
<evidence type="ECO:0000313" key="1">
    <source>
        <dbReference type="EMBL" id="KGO67160.1"/>
    </source>
</evidence>
<proteinExistence type="predicted"/>
<reference evidence="1 2" key="1">
    <citation type="journal article" date="2015" name="Mol. Plant Microbe Interact.">
        <title>Genome, transcriptome, and functional analyses of Penicillium expansum provide new insights into secondary metabolism and pathogenicity.</title>
        <authorList>
            <person name="Ballester A.R."/>
            <person name="Marcet-Houben M."/>
            <person name="Levin E."/>
            <person name="Sela N."/>
            <person name="Selma-Lazaro C."/>
            <person name="Carmona L."/>
            <person name="Wisniewski M."/>
            <person name="Droby S."/>
            <person name="Gonzalez-Candelas L."/>
            <person name="Gabaldon T."/>
        </authorList>
    </citation>
    <scope>NUCLEOTIDE SEQUENCE [LARGE SCALE GENOMIC DNA]</scope>
    <source>
        <strain evidence="1 2">PHI-1</strain>
    </source>
</reference>
<protein>
    <submittedName>
        <fullName evidence="1">Uncharacterized protein</fullName>
    </submittedName>
</protein>
<dbReference type="EMBL" id="JQGA01001317">
    <property type="protein sequence ID" value="KGO67160.1"/>
    <property type="molecule type" value="Genomic_DNA"/>
</dbReference>
<organism evidence="1 2">
    <name type="scientific">Penicillium italicum</name>
    <name type="common">Blue mold</name>
    <dbReference type="NCBI Taxonomy" id="40296"/>
    <lineage>
        <taxon>Eukaryota</taxon>
        <taxon>Fungi</taxon>
        <taxon>Dikarya</taxon>
        <taxon>Ascomycota</taxon>
        <taxon>Pezizomycotina</taxon>
        <taxon>Eurotiomycetes</taxon>
        <taxon>Eurotiomycetidae</taxon>
        <taxon>Eurotiales</taxon>
        <taxon>Aspergillaceae</taxon>
        <taxon>Penicillium</taxon>
    </lineage>
</organism>
<name>A0A0A2KS42_PENIT</name>